<name>A0A9W6ZPZ7_9STRA</name>
<feature type="region of interest" description="Disordered" evidence="2">
    <location>
        <begin position="218"/>
        <end position="278"/>
    </location>
</feature>
<dbReference type="EMBL" id="BRXW01000459">
    <property type="protein sequence ID" value="GMH57096.1"/>
    <property type="molecule type" value="Genomic_DNA"/>
</dbReference>
<sequence length="329" mass="36530">MNANLLQVTNLPRATKVLIPKDDSVDVDLKREWKYGAIEPQNGRCFNAMARVYGFRNVEPAWNDDVNAFTLNFDGRVTYPSVKNFKLKSLQDTTTEEVVMQFGKVGRDGFQMDLSYPLSVFQGFCIAPPPVYLVKSFFDIQNEEKVRELQKAEAEALKPKAKKKVSSTLFTITGWAKKPVLRPRKAPAIKPNAPTTNPEETTVDVVASGWDKDGDYAGKGYTPAGADESSTTVGVDKKTPSVPILDLSNLTNKKKSTPPTPSTAPPPTPQEPETSPVIAPTHSTLTVQELLNLGGWSLIKHSVKNGAKRDIKFSYYRRRAWDEGDKRIQ</sequence>
<evidence type="ECO:0000259" key="3">
    <source>
        <dbReference type="Pfam" id="PF01167"/>
    </source>
</evidence>
<evidence type="ECO:0000256" key="2">
    <source>
        <dbReference type="SAM" id="MobiDB-lite"/>
    </source>
</evidence>
<dbReference type="Gene3D" id="3.20.90.10">
    <property type="entry name" value="Tubby Protein, Chain A"/>
    <property type="match status" value="1"/>
</dbReference>
<feature type="compositionally biased region" description="Pro residues" evidence="2">
    <location>
        <begin position="258"/>
        <end position="270"/>
    </location>
</feature>
<dbReference type="InterPro" id="IPR025659">
    <property type="entry name" value="Tubby-like_C"/>
</dbReference>
<dbReference type="AlphaFoldDB" id="A0A9W6ZPZ7"/>
<organism evidence="4 5">
    <name type="scientific">Triparma laevis f. longispina</name>
    <dbReference type="NCBI Taxonomy" id="1714387"/>
    <lineage>
        <taxon>Eukaryota</taxon>
        <taxon>Sar</taxon>
        <taxon>Stramenopiles</taxon>
        <taxon>Ochrophyta</taxon>
        <taxon>Bolidophyceae</taxon>
        <taxon>Parmales</taxon>
        <taxon>Triparmaceae</taxon>
        <taxon>Triparma</taxon>
    </lineage>
</organism>
<comment type="similarity">
    <text evidence="1">Belongs to the TUB family.</text>
</comment>
<proteinExistence type="inferred from homology"/>
<accession>A0A9W6ZPZ7</accession>
<reference evidence="5" key="1">
    <citation type="journal article" date="2023" name="Commun. Biol.">
        <title>Genome analysis of Parmales, the sister group of diatoms, reveals the evolutionary specialization of diatoms from phago-mixotrophs to photoautotrophs.</title>
        <authorList>
            <person name="Ban H."/>
            <person name="Sato S."/>
            <person name="Yoshikawa S."/>
            <person name="Yamada K."/>
            <person name="Nakamura Y."/>
            <person name="Ichinomiya M."/>
            <person name="Sato N."/>
            <person name="Blanc-Mathieu R."/>
            <person name="Endo H."/>
            <person name="Kuwata A."/>
            <person name="Ogata H."/>
        </authorList>
    </citation>
    <scope>NUCLEOTIDE SEQUENCE [LARGE SCALE GENOMIC DNA]</scope>
    <source>
        <strain evidence="5">NIES 3700</strain>
    </source>
</reference>
<dbReference type="Pfam" id="PF01167">
    <property type="entry name" value="Tub"/>
    <property type="match status" value="1"/>
</dbReference>
<dbReference type="PANTHER" id="PTHR16517:SF7">
    <property type="entry name" value="PROTEIN KING TUBBY"/>
    <property type="match status" value="1"/>
</dbReference>
<dbReference type="InterPro" id="IPR000007">
    <property type="entry name" value="Tubby_C"/>
</dbReference>
<dbReference type="Proteomes" id="UP001165122">
    <property type="component" value="Unassembled WGS sequence"/>
</dbReference>
<dbReference type="PRINTS" id="PR01573">
    <property type="entry name" value="SUPERTUBBY"/>
</dbReference>
<evidence type="ECO:0000256" key="1">
    <source>
        <dbReference type="ARBA" id="ARBA00007129"/>
    </source>
</evidence>
<gene>
    <name evidence="4" type="ORF">TrLO_g11431</name>
</gene>
<comment type="caution">
    <text evidence="4">The sequence shown here is derived from an EMBL/GenBank/DDBJ whole genome shotgun (WGS) entry which is preliminary data.</text>
</comment>
<evidence type="ECO:0000313" key="4">
    <source>
        <dbReference type="EMBL" id="GMH57096.1"/>
    </source>
</evidence>
<dbReference type="SUPFAM" id="SSF54518">
    <property type="entry name" value="Tubby C-terminal domain-like"/>
    <property type="match status" value="1"/>
</dbReference>
<dbReference type="PANTHER" id="PTHR16517">
    <property type="entry name" value="TUBBY-RELATED"/>
    <property type="match status" value="1"/>
</dbReference>
<feature type="domain" description="Tubby C-terminal" evidence="3">
    <location>
        <begin position="9"/>
        <end position="127"/>
    </location>
</feature>
<protein>
    <recommendedName>
        <fullName evidence="3">Tubby C-terminal domain-containing protein</fullName>
    </recommendedName>
</protein>
<dbReference type="OrthoDB" id="8775810at2759"/>
<keyword evidence="5" id="KW-1185">Reference proteome</keyword>
<evidence type="ECO:0000313" key="5">
    <source>
        <dbReference type="Proteomes" id="UP001165122"/>
    </source>
</evidence>